<evidence type="ECO:0000313" key="7">
    <source>
        <dbReference type="EMBL" id="RYQ85646.1"/>
    </source>
</evidence>
<dbReference type="GO" id="GO:0008270">
    <property type="term" value="F:zinc ion binding"/>
    <property type="evidence" value="ECO:0007669"/>
    <property type="project" value="UniProtKB-KW"/>
</dbReference>
<dbReference type="PROSITE" id="PS50966">
    <property type="entry name" value="ZF_SWIM"/>
    <property type="match status" value="1"/>
</dbReference>
<proteinExistence type="predicted"/>
<gene>
    <name evidence="7" type="ORF">Ahy_B10g105223</name>
</gene>
<reference evidence="7 8" key="1">
    <citation type="submission" date="2019-01" db="EMBL/GenBank/DDBJ databases">
        <title>Sequencing of cultivated peanut Arachis hypogaea provides insights into genome evolution and oil improvement.</title>
        <authorList>
            <person name="Chen X."/>
        </authorList>
    </citation>
    <scope>NUCLEOTIDE SEQUENCE [LARGE SCALE GENOMIC DNA]</scope>
    <source>
        <strain evidence="8">cv. Fuhuasheng</strain>
        <tissue evidence="7">Leaves</tissue>
    </source>
</reference>
<keyword evidence="2 4" id="KW-0863">Zinc-finger</keyword>
<dbReference type="SMART" id="SM00575">
    <property type="entry name" value="ZnF_PMZ"/>
    <property type="match status" value="1"/>
</dbReference>
<dbReference type="InterPro" id="IPR006564">
    <property type="entry name" value="Znf_PMZ"/>
</dbReference>
<evidence type="ECO:0000259" key="6">
    <source>
        <dbReference type="PROSITE" id="PS50966"/>
    </source>
</evidence>
<accession>A0A444X7H2</accession>
<name>A0A444X7H2_ARAHY</name>
<organism evidence="7 8">
    <name type="scientific">Arachis hypogaea</name>
    <name type="common">Peanut</name>
    <dbReference type="NCBI Taxonomy" id="3818"/>
    <lineage>
        <taxon>Eukaryota</taxon>
        <taxon>Viridiplantae</taxon>
        <taxon>Streptophyta</taxon>
        <taxon>Embryophyta</taxon>
        <taxon>Tracheophyta</taxon>
        <taxon>Spermatophyta</taxon>
        <taxon>Magnoliopsida</taxon>
        <taxon>eudicotyledons</taxon>
        <taxon>Gunneridae</taxon>
        <taxon>Pentapetalae</taxon>
        <taxon>rosids</taxon>
        <taxon>fabids</taxon>
        <taxon>Fabales</taxon>
        <taxon>Fabaceae</taxon>
        <taxon>Papilionoideae</taxon>
        <taxon>50 kb inversion clade</taxon>
        <taxon>dalbergioids sensu lato</taxon>
        <taxon>Dalbergieae</taxon>
        <taxon>Pterocarpus clade</taxon>
        <taxon>Arachis</taxon>
    </lineage>
</organism>
<feature type="region of interest" description="Disordered" evidence="5">
    <location>
        <begin position="216"/>
        <end position="239"/>
    </location>
</feature>
<keyword evidence="1" id="KW-0479">Metal-binding</keyword>
<sequence length="239" mass="27534">MFSTYHQTRARASLIELYVEFDEIEDIDFLEPNIDWMGYNTESDEEFEGNYEVVGLTEDVKEDDISVEGDVADIANALVNQHSSGESSQNEIFEVQEMPSGLEFAINLRLRHCDCGEFQVDRILCRHVFACCANQRLDWKQYVHEVYTMTEIRKVYRTQFRPLENPTTWPVYQGPRLVPNPYLRQVAKGRTKKTCFLNEMDVRDLRGPRRCRLCGGEGHSRSRCPHRGGASASGLAPNE</sequence>
<evidence type="ECO:0000256" key="5">
    <source>
        <dbReference type="SAM" id="MobiDB-lite"/>
    </source>
</evidence>
<evidence type="ECO:0000256" key="3">
    <source>
        <dbReference type="ARBA" id="ARBA00022833"/>
    </source>
</evidence>
<comment type="caution">
    <text evidence="7">The sequence shown here is derived from an EMBL/GenBank/DDBJ whole genome shotgun (WGS) entry which is preliminary data.</text>
</comment>
<evidence type="ECO:0000256" key="2">
    <source>
        <dbReference type="ARBA" id="ARBA00022771"/>
    </source>
</evidence>
<evidence type="ECO:0000256" key="4">
    <source>
        <dbReference type="PROSITE-ProRule" id="PRU00325"/>
    </source>
</evidence>
<keyword evidence="8" id="KW-1185">Reference proteome</keyword>
<feature type="domain" description="SWIM-type" evidence="6">
    <location>
        <begin position="104"/>
        <end position="136"/>
    </location>
</feature>
<evidence type="ECO:0000313" key="8">
    <source>
        <dbReference type="Proteomes" id="UP000289738"/>
    </source>
</evidence>
<dbReference type="Proteomes" id="UP000289738">
    <property type="component" value="Chromosome B10"/>
</dbReference>
<keyword evidence="3" id="KW-0862">Zinc</keyword>
<evidence type="ECO:0000256" key="1">
    <source>
        <dbReference type="ARBA" id="ARBA00022723"/>
    </source>
</evidence>
<dbReference type="AlphaFoldDB" id="A0A444X7H2"/>
<dbReference type="EMBL" id="SDMP01000020">
    <property type="protein sequence ID" value="RYQ85646.1"/>
    <property type="molecule type" value="Genomic_DNA"/>
</dbReference>
<dbReference type="Pfam" id="PF04434">
    <property type="entry name" value="SWIM"/>
    <property type="match status" value="1"/>
</dbReference>
<protein>
    <recommendedName>
        <fullName evidence="6">SWIM-type domain-containing protein</fullName>
    </recommendedName>
</protein>
<dbReference type="InterPro" id="IPR007527">
    <property type="entry name" value="Znf_SWIM"/>
</dbReference>